<accession>A0AAP2G502</accession>
<evidence type="ECO:0008006" key="3">
    <source>
        <dbReference type="Google" id="ProtNLM"/>
    </source>
</evidence>
<gene>
    <name evidence="1" type="ORF">KI659_13530</name>
</gene>
<evidence type="ECO:0000313" key="2">
    <source>
        <dbReference type="Proteomes" id="UP001319104"/>
    </source>
</evidence>
<dbReference type="RefSeq" id="WP_213945899.1">
    <property type="nucleotide sequence ID" value="NZ_JAHCMY010000008.1"/>
</dbReference>
<dbReference type="InterPro" id="IPR036420">
    <property type="entry name" value="BRCT_dom_sf"/>
</dbReference>
<dbReference type="Gene3D" id="3.40.50.10190">
    <property type="entry name" value="BRCT domain"/>
    <property type="match status" value="1"/>
</dbReference>
<sequence length="277" mass="32320">MTIQLNNQLVRRALELTLHFTPETSIPECYKAFVAGMKPHHRDSEFIVKAFVDKVSSWERTVHNLINSDFDVCRLEPVLFLSPLISEANCEDTEDYNYFMEYLEYRRYVEDCCDSEYENLMNLADEYCLEYDKLMKKDRKLKNPLAQELMETGEIELNGHQIIFWRGHTRDTVLVQQDWNRIESFAALNANTGNEMGRVVFSGIFQIRRMELATYASNMGFRVQAAVNGKTNLLVYGSENVGPEKVASFLKQRELRDDIQLMSENEYLEMVLDNCLV</sequence>
<name>A0AAP2G502_9BACT</name>
<dbReference type="EMBL" id="JAHCMY010000008">
    <property type="protein sequence ID" value="MBS9525035.1"/>
    <property type="molecule type" value="Genomic_DNA"/>
</dbReference>
<keyword evidence="2" id="KW-1185">Reference proteome</keyword>
<dbReference type="Proteomes" id="UP001319104">
    <property type="component" value="Unassembled WGS sequence"/>
</dbReference>
<organism evidence="1 2">
    <name type="scientific">Litoribacter ruber</name>
    <dbReference type="NCBI Taxonomy" id="702568"/>
    <lineage>
        <taxon>Bacteria</taxon>
        <taxon>Pseudomonadati</taxon>
        <taxon>Bacteroidota</taxon>
        <taxon>Cytophagia</taxon>
        <taxon>Cytophagales</taxon>
        <taxon>Cyclobacteriaceae</taxon>
        <taxon>Litoribacter</taxon>
    </lineage>
</organism>
<evidence type="ECO:0000313" key="1">
    <source>
        <dbReference type="EMBL" id="MBS9525035.1"/>
    </source>
</evidence>
<proteinExistence type="predicted"/>
<comment type="caution">
    <text evidence="1">The sequence shown here is derived from an EMBL/GenBank/DDBJ whole genome shotgun (WGS) entry which is preliminary data.</text>
</comment>
<reference evidence="1 2" key="1">
    <citation type="submission" date="2021-05" db="EMBL/GenBank/DDBJ databases">
        <authorList>
            <person name="Zhang Z.D."/>
            <person name="Osman G."/>
        </authorList>
    </citation>
    <scope>NUCLEOTIDE SEQUENCE [LARGE SCALE GENOMIC DNA]</scope>
    <source>
        <strain evidence="1 2">KCTC 32217</strain>
    </source>
</reference>
<protein>
    <recommendedName>
        <fullName evidence="3">BRCT domain-containing protein</fullName>
    </recommendedName>
</protein>
<dbReference type="AlphaFoldDB" id="A0AAP2G502"/>